<evidence type="ECO:0000313" key="3">
    <source>
        <dbReference type="Proteomes" id="UP000199582"/>
    </source>
</evidence>
<dbReference type="Pfam" id="PF08937">
    <property type="entry name" value="ThsB_TIR"/>
    <property type="match status" value="1"/>
</dbReference>
<sequence length="213" mass="24385">MTGLLSSTGVSIQKRRVFFSFHYQNDIWRVNQVRNSWRYQHEQQRVAEGFFDGSIWERSQRTGPDSLKNLIREGMKNTSVTCVLAGSETYNRRWVRYEIARSIVKGNGLMVVRIHSVKNQAGFTARQGPNPLDYMGTYRTSDGRILLAEKKNGKWVQYSDYTLAVTLPSAWRKPVSTNVVSLSSCARTYCYVANSGRQNFATWVRHAAQKTGN</sequence>
<dbReference type="EMBL" id="FOAG01000007">
    <property type="protein sequence ID" value="SEL68077.1"/>
    <property type="molecule type" value="Genomic_DNA"/>
</dbReference>
<keyword evidence="3" id="KW-1185">Reference proteome</keyword>
<organism evidence="2 3">
    <name type="scientific">Roseovarius azorensis</name>
    <dbReference type="NCBI Taxonomy" id="1287727"/>
    <lineage>
        <taxon>Bacteria</taxon>
        <taxon>Pseudomonadati</taxon>
        <taxon>Pseudomonadota</taxon>
        <taxon>Alphaproteobacteria</taxon>
        <taxon>Rhodobacterales</taxon>
        <taxon>Roseobacteraceae</taxon>
        <taxon>Roseovarius</taxon>
    </lineage>
</organism>
<dbReference type="RefSeq" id="WP_217649893.1">
    <property type="nucleotide sequence ID" value="NZ_FOAG01000007.1"/>
</dbReference>
<feature type="domain" description="Thoeris protein ThsB TIR-like" evidence="1">
    <location>
        <begin position="18"/>
        <end position="118"/>
    </location>
</feature>
<evidence type="ECO:0000259" key="1">
    <source>
        <dbReference type="Pfam" id="PF08937"/>
    </source>
</evidence>
<dbReference type="Gene3D" id="3.40.50.11200">
    <property type="match status" value="1"/>
</dbReference>
<name>A0A1H7S959_9RHOB</name>
<evidence type="ECO:0000313" key="2">
    <source>
        <dbReference type="EMBL" id="SEL68077.1"/>
    </source>
</evidence>
<reference evidence="2 3" key="1">
    <citation type="submission" date="2016-10" db="EMBL/GenBank/DDBJ databases">
        <authorList>
            <person name="de Groot N.N."/>
        </authorList>
    </citation>
    <scope>NUCLEOTIDE SEQUENCE [LARGE SCALE GENOMIC DNA]</scope>
    <source>
        <strain evidence="2 3">DSM 100674</strain>
    </source>
</reference>
<dbReference type="STRING" id="1287727.SAMN05443999_10727"/>
<dbReference type="InterPro" id="IPR015032">
    <property type="entry name" value="ThsB__TIR-like_domain"/>
</dbReference>
<gene>
    <name evidence="2" type="ORF">SAMN05443999_10727</name>
</gene>
<dbReference type="Proteomes" id="UP000199582">
    <property type="component" value="Unassembled WGS sequence"/>
</dbReference>
<dbReference type="AlphaFoldDB" id="A0A1H7S959"/>
<proteinExistence type="predicted"/>
<accession>A0A1H7S959</accession>
<protein>
    <submittedName>
        <fullName evidence="2">MTH538 TIR-like domain</fullName>
    </submittedName>
</protein>